<protein>
    <submittedName>
        <fullName evidence="1">HDC11404</fullName>
    </submittedName>
</protein>
<evidence type="ECO:0000313" key="1">
    <source>
        <dbReference type="EMBL" id="DAA03111.1"/>
    </source>
</evidence>
<dbReference type="AlphaFoldDB" id="Q6IKU8"/>
<proteinExistence type="predicted"/>
<accession>Q6IKU8</accession>
<dbReference type="EMBL" id="BK002268">
    <property type="protein sequence ID" value="DAA03111.1"/>
    <property type="molecule type" value="Genomic_DNA"/>
</dbReference>
<reference evidence="1" key="1">
    <citation type="journal article" date="2003" name="Genome Biol.">
        <title>An integrated gene annotation and transcriptional profiling approach towards the full gene content of the Drosophila genome.</title>
        <authorList>
            <person name="Hild M."/>
            <person name="Beckmann B."/>
            <person name="Haas S.A."/>
            <person name="Koch B."/>
            <person name="Solovyev V."/>
            <person name="Busold C."/>
            <person name="Fellenberg K."/>
            <person name="Boutros M."/>
            <person name="Vingron M."/>
            <person name="Sauer F."/>
            <person name="Hoheisel J.D."/>
            <person name="Paro R."/>
        </authorList>
    </citation>
    <scope>NUCLEOTIDE SEQUENCE</scope>
</reference>
<name>Q6IKU8_DROME</name>
<sequence>MFVRNVINTSERCDCLEMWTGMLAGHGPLRPGHSIRTALLNLINVGMEWRRSFHLASSWRTRPQHALDLVSRSGSGGGSGSGSPLTASRHIWGQVLRGVVASCNGKCSMEHLEPDDNRRTFIYSNTAAVQYSSGRAAPKPIAG</sequence>
<organism evidence="1">
    <name type="scientific">Drosophila melanogaster</name>
    <name type="common">Fruit fly</name>
    <dbReference type="NCBI Taxonomy" id="7227"/>
    <lineage>
        <taxon>Eukaryota</taxon>
        <taxon>Metazoa</taxon>
        <taxon>Ecdysozoa</taxon>
        <taxon>Arthropoda</taxon>
        <taxon>Hexapoda</taxon>
        <taxon>Insecta</taxon>
        <taxon>Pterygota</taxon>
        <taxon>Neoptera</taxon>
        <taxon>Endopterygota</taxon>
        <taxon>Diptera</taxon>
        <taxon>Brachycera</taxon>
        <taxon>Muscomorpha</taxon>
        <taxon>Ephydroidea</taxon>
        <taxon>Drosophilidae</taxon>
        <taxon>Drosophila</taxon>
        <taxon>Sophophora</taxon>
    </lineage>
</organism>
<gene>
    <name evidence="1" type="ORF">HDC11404</name>
</gene>